<sequence length="162" mass="18690">MRVHDETDESQNDKWISFIPFQPQIKSSFRQLHEKFNRNGSIDYTSKTSVNDIEVIAQNTRQIIYSEIKDAGMFSSLFVPSEARSIQCPVNNIIKGSNLLLDIMSSINSLYTFLNHAKIARISFTSVLEQIDIRWGRKFEAVELITDKPRVILETLICYSKL</sequence>
<keyword evidence="2" id="KW-1185">Reference proteome</keyword>
<dbReference type="EMBL" id="HG994593">
    <property type="protein sequence ID" value="CAF2846134.1"/>
    <property type="molecule type" value="Genomic_DNA"/>
</dbReference>
<proteinExistence type="predicted"/>
<accession>A0A7R8CK38</accession>
<protein>
    <submittedName>
        <fullName evidence="1">(salmon louse) hypothetical protein</fullName>
    </submittedName>
</protein>
<reference evidence="1" key="1">
    <citation type="submission" date="2021-02" db="EMBL/GenBank/DDBJ databases">
        <authorList>
            <person name="Bekaert M."/>
        </authorList>
    </citation>
    <scope>NUCLEOTIDE SEQUENCE</scope>
    <source>
        <strain evidence="1">IoA-00</strain>
    </source>
</reference>
<evidence type="ECO:0000313" key="2">
    <source>
        <dbReference type="Proteomes" id="UP000675881"/>
    </source>
</evidence>
<evidence type="ECO:0000313" key="1">
    <source>
        <dbReference type="EMBL" id="CAF2846134.1"/>
    </source>
</evidence>
<dbReference type="Proteomes" id="UP000675881">
    <property type="component" value="Chromosome 14"/>
</dbReference>
<dbReference type="AlphaFoldDB" id="A0A7R8CK38"/>
<gene>
    <name evidence="1" type="ORF">LSAA_5591</name>
</gene>
<organism evidence="1 2">
    <name type="scientific">Lepeophtheirus salmonis</name>
    <name type="common">Salmon louse</name>
    <name type="synonym">Caligus salmonis</name>
    <dbReference type="NCBI Taxonomy" id="72036"/>
    <lineage>
        <taxon>Eukaryota</taxon>
        <taxon>Metazoa</taxon>
        <taxon>Ecdysozoa</taxon>
        <taxon>Arthropoda</taxon>
        <taxon>Crustacea</taxon>
        <taxon>Multicrustacea</taxon>
        <taxon>Hexanauplia</taxon>
        <taxon>Copepoda</taxon>
        <taxon>Siphonostomatoida</taxon>
        <taxon>Caligidae</taxon>
        <taxon>Lepeophtheirus</taxon>
    </lineage>
</organism>
<name>A0A7R8CK38_LEPSM</name>